<proteinExistence type="predicted"/>
<reference evidence="1" key="1">
    <citation type="submission" date="2021-03" db="EMBL/GenBank/DDBJ databases">
        <authorList>
            <consortium name="DOE Joint Genome Institute"/>
            <person name="Ahrendt S."/>
            <person name="Looney B.P."/>
            <person name="Miyauchi S."/>
            <person name="Morin E."/>
            <person name="Drula E."/>
            <person name="Courty P.E."/>
            <person name="Chicoki N."/>
            <person name="Fauchery L."/>
            <person name="Kohler A."/>
            <person name="Kuo A."/>
            <person name="Labutti K."/>
            <person name="Pangilinan J."/>
            <person name="Lipzen A."/>
            <person name="Riley R."/>
            <person name="Andreopoulos W."/>
            <person name="He G."/>
            <person name="Johnson J."/>
            <person name="Barry K.W."/>
            <person name="Grigoriev I.V."/>
            <person name="Nagy L."/>
            <person name="Hibbett D."/>
            <person name="Henrissat B."/>
            <person name="Matheny P.B."/>
            <person name="Labbe J."/>
            <person name="Martin F."/>
        </authorList>
    </citation>
    <scope>NUCLEOTIDE SEQUENCE</scope>
    <source>
        <strain evidence="1">HHB10654</strain>
    </source>
</reference>
<reference evidence="1" key="2">
    <citation type="journal article" date="2022" name="New Phytol.">
        <title>Evolutionary transition to the ectomycorrhizal habit in the genomes of a hyperdiverse lineage of mushroom-forming fungi.</title>
        <authorList>
            <person name="Looney B."/>
            <person name="Miyauchi S."/>
            <person name="Morin E."/>
            <person name="Drula E."/>
            <person name="Courty P.E."/>
            <person name="Kohler A."/>
            <person name="Kuo A."/>
            <person name="LaButti K."/>
            <person name="Pangilinan J."/>
            <person name="Lipzen A."/>
            <person name="Riley R."/>
            <person name="Andreopoulos W."/>
            <person name="He G."/>
            <person name="Johnson J."/>
            <person name="Nolan M."/>
            <person name="Tritt A."/>
            <person name="Barry K.W."/>
            <person name="Grigoriev I.V."/>
            <person name="Nagy L.G."/>
            <person name="Hibbett D."/>
            <person name="Henrissat B."/>
            <person name="Matheny P.B."/>
            <person name="Labbe J."/>
            <person name="Martin F.M."/>
        </authorList>
    </citation>
    <scope>NUCLEOTIDE SEQUENCE</scope>
    <source>
        <strain evidence="1">HHB10654</strain>
    </source>
</reference>
<sequence>MTSSSSSSWARLLPLPCTGLELKPIDIPQCPIFRIGRGPDNDFRVEHPTISKTHCGIRKCLWDDGSFDSVVDDFSSRGTTFVNGVRVDPGKRGWIKDGDVLSLGRRHGGPAAFKFILPKEDLGEFGKLFKLGTEIGRGAYATVFNAFDRTNRVNVAVKVIRNSSLSLQDSASSSWRKEVEIMKSVQHPNIIDLQAVFEQPHAIYIVLELFPLGSLLGVIQKAGRIDETFAQHVAYQIDLALIYLHANHIVHRDIKPENVLMASITPVHAKVADFGLATSVRAGGGLQSFAGTLDYMAPEIRHLATNDFYSPKVDSWSLGVTVFAMLAGTLPWEFGGSGDSIRVLWDRLPPEIGEVAHDFMRRLIRVEPSQRLSSQEAIIHAWLFAVILPPDVTVPDWLLDSYRAQNFREQQG</sequence>
<organism evidence="1 2">
    <name type="scientific">Artomyces pyxidatus</name>
    <dbReference type="NCBI Taxonomy" id="48021"/>
    <lineage>
        <taxon>Eukaryota</taxon>
        <taxon>Fungi</taxon>
        <taxon>Dikarya</taxon>
        <taxon>Basidiomycota</taxon>
        <taxon>Agaricomycotina</taxon>
        <taxon>Agaricomycetes</taxon>
        <taxon>Russulales</taxon>
        <taxon>Auriscalpiaceae</taxon>
        <taxon>Artomyces</taxon>
    </lineage>
</organism>
<accession>A0ACB8SIN9</accession>
<protein>
    <submittedName>
        <fullName evidence="1">Kinase-like protein</fullName>
    </submittedName>
</protein>
<dbReference type="EMBL" id="MU277279">
    <property type="protein sequence ID" value="KAI0055800.1"/>
    <property type="molecule type" value="Genomic_DNA"/>
</dbReference>
<keyword evidence="2" id="KW-1185">Reference proteome</keyword>
<dbReference type="Proteomes" id="UP000814140">
    <property type="component" value="Unassembled WGS sequence"/>
</dbReference>
<evidence type="ECO:0000313" key="2">
    <source>
        <dbReference type="Proteomes" id="UP000814140"/>
    </source>
</evidence>
<gene>
    <name evidence="1" type="ORF">BV25DRAFT_1921534</name>
</gene>
<evidence type="ECO:0000313" key="1">
    <source>
        <dbReference type="EMBL" id="KAI0055800.1"/>
    </source>
</evidence>
<name>A0ACB8SIN9_9AGAM</name>
<comment type="caution">
    <text evidence="1">The sequence shown here is derived from an EMBL/GenBank/DDBJ whole genome shotgun (WGS) entry which is preliminary data.</text>
</comment>